<dbReference type="InterPro" id="IPR018866">
    <property type="entry name" value="Znf-4CXXC_R1"/>
</dbReference>
<dbReference type="InterPro" id="IPR040221">
    <property type="entry name" value="CDCA7/CDA7L"/>
</dbReference>
<keyword evidence="7" id="KW-0805">Transcription regulation</keyword>
<evidence type="ECO:0000256" key="9">
    <source>
        <dbReference type="ARBA" id="ARBA00023242"/>
    </source>
</evidence>
<evidence type="ECO:0000256" key="2">
    <source>
        <dbReference type="ARBA" id="ARBA00004496"/>
    </source>
</evidence>
<dbReference type="Proteomes" id="UP000541444">
    <property type="component" value="Unassembled WGS sequence"/>
</dbReference>
<dbReference type="PROSITE" id="PS50827">
    <property type="entry name" value="DDT"/>
    <property type="match status" value="1"/>
</dbReference>
<evidence type="ECO:0000256" key="6">
    <source>
        <dbReference type="ARBA" id="ARBA00022843"/>
    </source>
</evidence>
<dbReference type="InterPro" id="IPR018501">
    <property type="entry name" value="DDT_dom"/>
</dbReference>
<evidence type="ECO:0000256" key="11">
    <source>
        <dbReference type="SAM" id="MobiDB-lite"/>
    </source>
</evidence>
<accession>A0A7J7L3N4</accession>
<evidence type="ECO:0000259" key="12">
    <source>
        <dbReference type="PROSITE" id="PS50827"/>
    </source>
</evidence>
<keyword evidence="5" id="KW-0597">Phosphoprotein</keyword>
<dbReference type="Pfam" id="PF10497">
    <property type="entry name" value="zf-4CXXC_R1"/>
    <property type="match status" value="1"/>
</dbReference>
<keyword evidence="8" id="KW-0804">Transcription</keyword>
<dbReference type="PANTHER" id="PTHR31169:SF8">
    <property type="entry name" value="ZINC-FINGER DOMAIN OF MONOAMINE-OXIDASE A REPRESSOR R1 PROTEIN"/>
    <property type="match status" value="1"/>
</dbReference>
<dbReference type="Pfam" id="PF15612">
    <property type="entry name" value="WHIM1"/>
    <property type="match status" value="1"/>
</dbReference>
<evidence type="ECO:0000256" key="7">
    <source>
        <dbReference type="ARBA" id="ARBA00023015"/>
    </source>
</evidence>
<evidence type="ECO:0000313" key="14">
    <source>
        <dbReference type="Proteomes" id="UP000541444"/>
    </source>
</evidence>
<dbReference type="InterPro" id="IPR028942">
    <property type="entry name" value="WHIM1_dom"/>
</dbReference>
<organism evidence="13 14">
    <name type="scientific">Kingdonia uniflora</name>
    <dbReference type="NCBI Taxonomy" id="39325"/>
    <lineage>
        <taxon>Eukaryota</taxon>
        <taxon>Viridiplantae</taxon>
        <taxon>Streptophyta</taxon>
        <taxon>Embryophyta</taxon>
        <taxon>Tracheophyta</taxon>
        <taxon>Spermatophyta</taxon>
        <taxon>Magnoliopsida</taxon>
        <taxon>Ranunculales</taxon>
        <taxon>Circaeasteraceae</taxon>
        <taxon>Kingdonia</taxon>
    </lineage>
</organism>
<feature type="domain" description="DDT" evidence="12">
    <location>
        <begin position="293"/>
        <end position="358"/>
    </location>
</feature>
<feature type="compositionally biased region" description="Basic residues" evidence="11">
    <location>
        <begin position="19"/>
        <end position="32"/>
    </location>
</feature>
<protein>
    <recommendedName>
        <fullName evidence="12">DDT domain-containing protein</fullName>
    </recommendedName>
</protein>
<reference evidence="13 14" key="1">
    <citation type="journal article" date="2020" name="IScience">
        <title>Genome Sequencing of the Endangered Kingdonia uniflora (Circaeasteraceae, Ranunculales) Reveals Potential Mechanisms of Evolutionary Specialization.</title>
        <authorList>
            <person name="Sun Y."/>
            <person name="Deng T."/>
            <person name="Zhang A."/>
            <person name="Moore M.J."/>
            <person name="Landis J.B."/>
            <person name="Lin N."/>
            <person name="Zhang H."/>
            <person name="Zhang X."/>
            <person name="Huang J."/>
            <person name="Zhang X."/>
            <person name="Sun H."/>
            <person name="Wang H."/>
        </authorList>
    </citation>
    <scope>NUCLEOTIDE SEQUENCE [LARGE SCALE GENOMIC DNA]</scope>
    <source>
        <strain evidence="13">TB1705</strain>
        <tissue evidence="13">Leaf</tissue>
    </source>
</reference>
<evidence type="ECO:0000256" key="4">
    <source>
        <dbReference type="ARBA" id="ARBA00022499"/>
    </source>
</evidence>
<keyword evidence="4" id="KW-1017">Isopeptide bond</keyword>
<keyword evidence="3" id="KW-0963">Cytoplasm</keyword>
<evidence type="ECO:0000256" key="10">
    <source>
        <dbReference type="SAM" id="Coils"/>
    </source>
</evidence>
<dbReference type="EMBL" id="JACGCM010002659">
    <property type="protein sequence ID" value="KAF6137250.1"/>
    <property type="molecule type" value="Genomic_DNA"/>
</dbReference>
<feature type="compositionally biased region" description="Basic and acidic residues" evidence="11">
    <location>
        <begin position="203"/>
        <end position="225"/>
    </location>
</feature>
<feature type="compositionally biased region" description="Polar residues" evidence="11">
    <location>
        <begin position="189"/>
        <end position="202"/>
    </location>
</feature>
<evidence type="ECO:0000256" key="1">
    <source>
        <dbReference type="ARBA" id="ARBA00004123"/>
    </source>
</evidence>
<keyword evidence="9" id="KW-0539">Nucleus</keyword>
<feature type="region of interest" description="Disordered" evidence="11">
    <location>
        <begin position="187"/>
        <end position="267"/>
    </location>
</feature>
<dbReference type="SMART" id="SM00571">
    <property type="entry name" value="DDT"/>
    <property type="match status" value="1"/>
</dbReference>
<dbReference type="GO" id="GO:0005737">
    <property type="term" value="C:cytoplasm"/>
    <property type="evidence" value="ECO:0007669"/>
    <property type="project" value="UniProtKB-SubCell"/>
</dbReference>
<keyword evidence="14" id="KW-1185">Reference proteome</keyword>
<evidence type="ECO:0000256" key="5">
    <source>
        <dbReference type="ARBA" id="ARBA00022553"/>
    </source>
</evidence>
<dbReference type="OrthoDB" id="298344at2759"/>
<feature type="coiled-coil region" evidence="10">
    <location>
        <begin position="445"/>
        <end position="472"/>
    </location>
</feature>
<feature type="compositionally biased region" description="Basic and acidic residues" evidence="11">
    <location>
        <begin position="232"/>
        <end position="245"/>
    </location>
</feature>
<evidence type="ECO:0000256" key="8">
    <source>
        <dbReference type="ARBA" id="ARBA00023163"/>
    </source>
</evidence>
<sequence length="600" mass="67485">MANTHNSPAKPIESPIKKPQMKKNKNKKKMKKMEKTPLPPPQPPKRTKAPGVRVVGGRIYDSENGQTCHQCRQKTRDFVAACKNQGNEKSCTIKFCHKCLLNRYGEKAEEMMLLDDWICPKCRGICNCSFCMKKRGHNPTGILVHTAKKTGYSSVSEMLHINGSPKKSTTSNQGLLLDLNELPIDESDNSNLEVMTPSSGSDGDNKIIKRRLKESEQKNSSDGNKKMKKHILKESELKNSSDGDKKIKKRRLKESKQKNSEEDNACEESKIAVAISLPKGIEIRTVAGIDLAAEDVGPALQFLEFCKAFGQVLNLKEDHPESVLRELTRGCSRNRRQYSSATEFHTMLLSLIQKDIGEESALSPTSSGSSWLQALGGCISESQCALREIPSGCFVRDGIEYETLDPSKKLKILNWLCDEALRTKDLRDWIDQQKSILIAQEKQAKEKVTAAKDKEKHMKQKLQNEVAKAILKNEAPLSISEHDDLVESIKTQAAEAHAEALEAENVVPKRKQRSDAVRTDPTFLDENGNKFWRLGSYSDEPNILLQEFGTWDSGIPEDKWLAYTAEQKKEVESCISSLRRKRLRIQEVANKLDSSVNYET</sequence>
<dbReference type="PANTHER" id="PTHR31169">
    <property type="entry name" value="OS05G0300700 PROTEIN"/>
    <property type="match status" value="1"/>
</dbReference>
<dbReference type="AlphaFoldDB" id="A0A7J7L3N4"/>
<name>A0A7J7L3N4_9MAGN</name>
<feature type="region of interest" description="Disordered" evidence="11">
    <location>
        <begin position="1"/>
        <end position="51"/>
    </location>
</feature>
<keyword evidence="6" id="KW-0832">Ubl conjugation</keyword>
<dbReference type="GO" id="GO:0005634">
    <property type="term" value="C:nucleus"/>
    <property type="evidence" value="ECO:0007669"/>
    <property type="project" value="UniProtKB-SubCell"/>
</dbReference>
<gene>
    <name evidence="13" type="ORF">GIB67_036287</name>
</gene>
<dbReference type="GO" id="GO:0006355">
    <property type="term" value="P:regulation of DNA-templated transcription"/>
    <property type="evidence" value="ECO:0007669"/>
    <property type="project" value="InterPro"/>
</dbReference>
<comment type="caution">
    <text evidence="13">The sequence shown here is derived from an EMBL/GenBank/DDBJ whole genome shotgun (WGS) entry which is preliminary data.</text>
</comment>
<proteinExistence type="predicted"/>
<evidence type="ECO:0000256" key="3">
    <source>
        <dbReference type="ARBA" id="ARBA00022490"/>
    </source>
</evidence>
<comment type="subcellular location">
    <subcellularLocation>
        <location evidence="2">Cytoplasm</location>
    </subcellularLocation>
    <subcellularLocation>
        <location evidence="1">Nucleus</location>
    </subcellularLocation>
</comment>
<evidence type="ECO:0000313" key="13">
    <source>
        <dbReference type="EMBL" id="KAF6137250.1"/>
    </source>
</evidence>
<keyword evidence="10" id="KW-0175">Coiled coil</keyword>